<gene>
    <name evidence="1" type="ORF">TSUD_381410</name>
</gene>
<sequence length="184" mass="21325">MAYQPYHHQELTEGRFTAQYIAMGLDQRHTCFKCNIGNAVVPHQILPEAQCIWCLLDTCKSAITLHQENEDLLHQRDGFINWINQNNPRLVSKFKTQRCRFDPNCDDGLLCIYHHEGEDWFDYQAILQPSSIVGCTATQEAPQLTCIFSWQYQSFAQLQYQDCLKCNYVDMGLSGRVIPNIVFV</sequence>
<keyword evidence="2" id="KW-1185">Reference proteome</keyword>
<protein>
    <submittedName>
        <fullName evidence="1">Uncharacterized protein</fullName>
    </submittedName>
</protein>
<evidence type="ECO:0000313" key="1">
    <source>
        <dbReference type="EMBL" id="GAU20049.1"/>
    </source>
</evidence>
<name>A0A2Z6LP27_TRISU</name>
<proteinExistence type="predicted"/>
<accession>A0A2Z6LP27</accession>
<organism evidence="1 2">
    <name type="scientific">Trifolium subterraneum</name>
    <name type="common">Subterranean clover</name>
    <dbReference type="NCBI Taxonomy" id="3900"/>
    <lineage>
        <taxon>Eukaryota</taxon>
        <taxon>Viridiplantae</taxon>
        <taxon>Streptophyta</taxon>
        <taxon>Embryophyta</taxon>
        <taxon>Tracheophyta</taxon>
        <taxon>Spermatophyta</taxon>
        <taxon>Magnoliopsida</taxon>
        <taxon>eudicotyledons</taxon>
        <taxon>Gunneridae</taxon>
        <taxon>Pentapetalae</taxon>
        <taxon>rosids</taxon>
        <taxon>fabids</taxon>
        <taxon>Fabales</taxon>
        <taxon>Fabaceae</taxon>
        <taxon>Papilionoideae</taxon>
        <taxon>50 kb inversion clade</taxon>
        <taxon>NPAAA clade</taxon>
        <taxon>Hologalegina</taxon>
        <taxon>IRL clade</taxon>
        <taxon>Trifolieae</taxon>
        <taxon>Trifolium</taxon>
    </lineage>
</organism>
<dbReference type="AlphaFoldDB" id="A0A2Z6LP27"/>
<dbReference type="EMBL" id="DF973208">
    <property type="protein sequence ID" value="GAU20049.1"/>
    <property type="molecule type" value="Genomic_DNA"/>
</dbReference>
<reference evidence="2" key="1">
    <citation type="journal article" date="2017" name="Front. Plant Sci.">
        <title>Climate Clever Clovers: New Paradigm to Reduce the Environmental Footprint of Ruminants by Breeding Low Methanogenic Forages Utilizing Haplotype Variation.</title>
        <authorList>
            <person name="Kaur P."/>
            <person name="Appels R."/>
            <person name="Bayer P.E."/>
            <person name="Keeble-Gagnere G."/>
            <person name="Wang J."/>
            <person name="Hirakawa H."/>
            <person name="Shirasawa K."/>
            <person name="Vercoe P."/>
            <person name="Stefanova K."/>
            <person name="Durmic Z."/>
            <person name="Nichols P."/>
            <person name="Revell C."/>
            <person name="Isobe S.N."/>
            <person name="Edwards D."/>
            <person name="Erskine W."/>
        </authorList>
    </citation>
    <scope>NUCLEOTIDE SEQUENCE [LARGE SCALE GENOMIC DNA]</scope>
    <source>
        <strain evidence="2">cv. Daliak</strain>
    </source>
</reference>
<evidence type="ECO:0000313" key="2">
    <source>
        <dbReference type="Proteomes" id="UP000242715"/>
    </source>
</evidence>
<dbReference type="Proteomes" id="UP000242715">
    <property type="component" value="Unassembled WGS sequence"/>
</dbReference>